<gene>
    <name evidence="1" type="ORF">FSB_LOCUS14206</name>
</gene>
<evidence type="ECO:0000313" key="1">
    <source>
        <dbReference type="EMBL" id="SPC86324.1"/>
    </source>
</evidence>
<reference evidence="1" key="1">
    <citation type="submission" date="2018-02" db="EMBL/GenBank/DDBJ databases">
        <authorList>
            <person name="Cohen D.B."/>
            <person name="Kent A.D."/>
        </authorList>
    </citation>
    <scope>NUCLEOTIDE SEQUENCE</scope>
</reference>
<accession>A0A2N9FHS1</accession>
<dbReference type="AlphaFoldDB" id="A0A2N9FHS1"/>
<proteinExistence type="predicted"/>
<evidence type="ECO:0008006" key="2">
    <source>
        <dbReference type="Google" id="ProtNLM"/>
    </source>
</evidence>
<protein>
    <recommendedName>
        <fullName evidence="2">Reverse transcriptase zinc-binding domain-containing protein</fullName>
    </recommendedName>
</protein>
<sequence>MLYRNMALGMILSVGGLTGVPPRVAFFVWTVALGRIRPLIISEGDVLVLDWCYM</sequence>
<organism evidence="1">
    <name type="scientific">Fagus sylvatica</name>
    <name type="common">Beechnut</name>
    <dbReference type="NCBI Taxonomy" id="28930"/>
    <lineage>
        <taxon>Eukaryota</taxon>
        <taxon>Viridiplantae</taxon>
        <taxon>Streptophyta</taxon>
        <taxon>Embryophyta</taxon>
        <taxon>Tracheophyta</taxon>
        <taxon>Spermatophyta</taxon>
        <taxon>Magnoliopsida</taxon>
        <taxon>eudicotyledons</taxon>
        <taxon>Gunneridae</taxon>
        <taxon>Pentapetalae</taxon>
        <taxon>rosids</taxon>
        <taxon>fabids</taxon>
        <taxon>Fagales</taxon>
        <taxon>Fagaceae</taxon>
        <taxon>Fagus</taxon>
    </lineage>
</organism>
<dbReference type="EMBL" id="OIVN01000843">
    <property type="protein sequence ID" value="SPC86324.1"/>
    <property type="molecule type" value="Genomic_DNA"/>
</dbReference>
<name>A0A2N9FHS1_FAGSY</name>